<proteinExistence type="predicted"/>
<keyword evidence="3" id="KW-1185">Reference proteome</keyword>
<dbReference type="RefSeq" id="WP_379590003.1">
    <property type="nucleotide sequence ID" value="NZ_JBHTKK010000001.1"/>
</dbReference>
<feature type="compositionally biased region" description="Basic and acidic residues" evidence="1">
    <location>
        <begin position="89"/>
        <end position="99"/>
    </location>
</feature>
<evidence type="ECO:0000313" key="2">
    <source>
        <dbReference type="EMBL" id="MFD1064573.1"/>
    </source>
</evidence>
<feature type="region of interest" description="Disordered" evidence="1">
    <location>
        <begin position="80"/>
        <end position="108"/>
    </location>
</feature>
<dbReference type="Proteomes" id="UP001597041">
    <property type="component" value="Unassembled WGS sequence"/>
</dbReference>
<dbReference type="EMBL" id="JBHTKK010000001">
    <property type="protein sequence ID" value="MFD1064573.1"/>
    <property type="molecule type" value="Genomic_DNA"/>
</dbReference>
<evidence type="ECO:0000313" key="3">
    <source>
        <dbReference type="Proteomes" id="UP001597041"/>
    </source>
</evidence>
<sequence>MAVSNEIIINKMIRELEEARTKAHQQDQVKKHMENIHLLSELFISGSAVSDIEDQRMEPVQVNMAETEETISEAEMKAMLGKQSTGKADTSEKKLREGDANGDSIFDF</sequence>
<organism evidence="2 3">
    <name type="scientific">Oceanobacillus locisalsi</name>
    <dbReference type="NCBI Taxonomy" id="546107"/>
    <lineage>
        <taxon>Bacteria</taxon>
        <taxon>Bacillati</taxon>
        <taxon>Bacillota</taxon>
        <taxon>Bacilli</taxon>
        <taxon>Bacillales</taxon>
        <taxon>Bacillaceae</taxon>
        <taxon>Oceanobacillus</taxon>
    </lineage>
</organism>
<evidence type="ECO:0000256" key="1">
    <source>
        <dbReference type="SAM" id="MobiDB-lite"/>
    </source>
</evidence>
<dbReference type="Pfam" id="PF17261">
    <property type="entry name" value="DUF5327"/>
    <property type="match status" value="1"/>
</dbReference>
<gene>
    <name evidence="2" type="ORF">ACFQ19_00910</name>
</gene>
<comment type="caution">
    <text evidence="2">The sequence shown here is derived from an EMBL/GenBank/DDBJ whole genome shotgun (WGS) entry which is preliminary data.</text>
</comment>
<accession>A0ABW3NB47</accession>
<dbReference type="InterPro" id="IPR035218">
    <property type="entry name" value="DUF5327"/>
</dbReference>
<reference evidence="3" key="1">
    <citation type="journal article" date="2019" name="Int. J. Syst. Evol. Microbiol.">
        <title>The Global Catalogue of Microorganisms (GCM) 10K type strain sequencing project: providing services to taxonomists for standard genome sequencing and annotation.</title>
        <authorList>
            <consortium name="The Broad Institute Genomics Platform"/>
            <consortium name="The Broad Institute Genome Sequencing Center for Infectious Disease"/>
            <person name="Wu L."/>
            <person name="Ma J."/>
        </authorList>
    </citation>
    <scope>NUCLEOTIDE SEQUENCE [LARGE SCALE GENOMIC DNA]</scope>
    <source>
        <strain evidence="3">CCUG 56608</strain>
    </source>
</reference>
<protein>
    <submittedName>
        <fullName evidence="2">YwdI family protein</fullName>
    </submittedName>
</protein>
<name>A0ABW3NB47_9BACI</name>